<accession>A0A2G9UGX2</accession>
<organism evidence="5 6">
    <name type="scientific">Teladorsagia circumcincta</name>
    <name type="common">Brown stomach worm</name>
    <name type="synonym">Ostertagia circumcincta</name>
    <dbReference type="NCBI Taxonomy" id="45464"/>
    <lineage>
        <taxon>Eukaryota</taxon>
        <taxon>Metazoa</taxon>
        <taxon>Ecdysozoa</taxon>
        <taxon>Nematoda</taxon>
        <taxon>Chromadorea</taxon>
        <taxon>Rhabditida</taxon>
        <taxon>Rhabditina</taxon>
        <taxon>Rhabditomorpha</taxon>
        <taxon>Strongyloidea</taxon>
        <taxon>Trichostrongylidae</taxon>
        <taxon>Teladorsagia</taxon>
    </lineage>
</organism>
<dbReference type="Pfam" id="PF00014">
    <property type="entry name" value="Kunitz_BPTI"/>
    <property type="match status" value="1"/>
</dbReference>
<dbReference type="SUPFAM" id="SSF57362">
    <property type="entry name" value="BPTI-like"/>
    <property type="match status" value="1"/>
</dbReference>
<keyword evidence="2" id="KW-0722">Serine protease inhibitor</keyword>
<dbReference type="PROSITE" id="PS50279">
    <property type="entry name" value="BPTI_KUNITZ_2"/>
    <property type="match status" value="1"/>
</dbReference>
<dbReference type="CDD" id="cd00109">
    <property type="entry name" value="Kunitz-type"/>
    <property type="match status" value="1"/>
</dbReference>
<dbReference type="FunFam" id="4.10.410.10:FF:000004">
    <property type="entry name" value="Tissue factor pathway inhibitor"/>
    <property type="match status" value="1"/>
</dbReference>
<reference evidence="5 6" key="1">
    <citation type="submission" date="2015-09" db="EMBL/GenBank/DDBJ databases">
        <title>Draft genome of the parasitic nematode Teladorsagia circumcincta isolate WARC Sus (inbred).</title>
        <authorList>
            <person name="Mitreva M."/>
        </authorList>
    </citation>
    <scope>NUCLEOTIDE SEQUENCE [LARGE SCALE GENOMIC DNA]</scope>
    <source>
        <strain evidence="5 6">S</strain>
    </source>
</reference>
<dbReference type="PROSITE" id="PS00280">
    <property type="entry name" value="BPTI_KUNITZ_1"/>
    <property type="match status" value="1"/>
</dbReference>
<dbReference type="GO" id="GO:0004867">
    <property type="term" value="F:serine-type endopeptidase inhibitor activity"/>
    <property type="evidence" value="ECO:0007669"/>
    <property type="project" value="UniProtKB-KW"/>
</dbReference>
<keyword evidence="1" id="KW-0646">Protease inhibitor</keyword>
<protein>
    <submittedName>
        <fullName evidence="5">Kunitz/Bovine pancreatic trypsin inhibitor domain protein</fullName>
    </submittedName>
</protein>
<keyword evidence="6" id="KW-1185">Reference proteome</keyword>
<evidence type="ECO:0000313" key="6">
    <source>
        <dbReference type="Proteomes" id="UP000230423"/>
    </source>
</evidence>
<dbReference type="PANTHER" id="PTHR10083">
    <property type="entry name" value="KUNITZ-TYPE PROTEASE INHIBITOR-RELATED"/>
    <property type="match status" value="1"/>
</dbReference>
<dbReference type="Gene3D" id="4.10.410.10">
    <property type="entry name" value="Pancreatic trypsin inhibitor Kunitz domain"/>
    <property type="match status" value="1"/>
</dbReference>
<dbReference type="GO" id="GO:0005615">
    <property type="term" value="C:extracellular space"/>
    <property type="evidence" value="ECO:0007669"/>
    <property type="project" value="TreeGrafter"/>
</dbReference>
<proteinExistence type="predicted"/>
<evidence type="ECO:0000256" key="3">
    <source>
        <dbReference type="ARBA" id="ARBA00023157"/>
    </source>
</evidence>
<dbReference type="PANTHER" id="PTHR10083:SF373">
    <property type="entry name" value="SERINE PEPTIDASE INHIBITOR, KUNITZ TYPE, 2"/>
    <property type="match status" value="1"/>
</dbReference>
<evidence type="ECO:0000256" key="2">
    <source>
        <dbReference type="ARBA" id="ARBA00022900"/>
    </source>
</evidence>
<dbReference type="Proteomes" id="UP000230423">
    <property type="component" value="Unassembled WGS sequence"/>
</dbReference>
<dbReference type="InterPro" id="IPR002223">
    <property type="entry name" value="Kunitz_BPTI"/>
</dbReference>
<dbReference type="OrthoDB" id="5871431at2759"/>
<dbReference type="InterPro" id="IPR020901">
    <property type="entry name" value="Prtase_inh_Kunz-CS"/>
</dbReference>
<evidence type="ECO:0000259" key="4">
    <source>
        <dbReference type="PROSITE" id="PS50279"/>
    </source>
</evidence>
<dbReference type="PRINTS" id="PR00759">
    <property type="entry name" value="BASICPTASE"/>
</dbReference>
<feature type="domain" description="BPTI/Kunitz inhibitor" evidence="4">
    <location>
        <begin position="45"/>
        <end position="95"/>
    </location>
</feature>
<sequence>MPSTDVKLWQKPEAATNADLTAIETVFVKEECKRKDIGILSADICDLELVTGPCRARIPKFGFNKTAGECQEFVYGGCRGNANRFDSFDECKRLCPSKK</sequence>
<evidence type="ECO:0000256" key="1">
    <source>
        <dbReference type="ARBA" id="ARBA00022690"/>
    </source>
</evidence>
<gene>
    <name evidence="5" type="ORF">TELCIR_09204</name>
</gene>
<dbReference type="EMBL" id="KZ346825">
    <property type="protein sequence ID" value="PIO68992.1"/>
    <property type="molecule type" value="Genomic_DNA"/>
</dbReference>
<dbReference type="InterPro" id="IPR050098">
    <property type="entry name" value="TFPI/VKTCI-like"/>
</dbReference>
<dbReference type="SMART" id="SM00131">
    <property type="entry name" value="KU"/>
    <property type="match status" value="1"/>
</dbReference>
<name>A0A2G9UGX2_TELCI</name>
<evidence type="ECO:0000313" key="5">
    <source>
        <dbReference type="EMBL" id="PIO68992.1"/>
    </source>
</evidence>
<dbReference type="InterPro" id="IPR036880">
    <property type="entry name" value="Kunitz_BPTI_sf"/>
</dbReference>
<dbReference type="AlphaFoldDB" id="A0A2G9UGX2"/>
<keyword evidence="3" id="KW-1015">Disulfide bond</keyword>